<reference evidence="2 3" key="1">
    <citation type="submission" date="2013-11" db="EMBL/GenBank/DDBJ databases">
        <title>Opisthorchis viverrini - life in the bile duct.</title>
        <authorList>
            <person name="Young N.D."/>
            <person name="Nagarajan N."/>
            <person name="Lin S.J."/>
            <person name="Korhonen P.K."/>
            <person name="Jex A.R."/>
            <person name="Hall R.S."/>
            <person name="Safavi-Hemami H."/>
            <person name="Kaewkong W."/>
            <person name="Bertrand D."/>
            <person name="Gao S."/>
            <person name="Seet Q."/>
            <person name="Wongkham S."/>
            <person name="Teh B.T."/>
            <person name="Wongkham C."/>
            <person name="Intapan P.M."/>
            <person name="Maleewong W."/>
            <person name="Yang X."/>
            <person name="Hu M."/>
            <person name="Wang Z."/>
            <person name="Hofmann A."/>
            <person name="Sternberg P.W."/>
            <person name="Tan P."/>
            <person name="Wang J."/>
            <person name="Gasser R.B."/>
        </authorList>
    </citation>
    <scope>NUCLEOTIDE SEQUENCE [LARGE SCALE GENOMIC DNA]</scope>
</reference>
<evidence type="ECO:0000313" key="3">
    <source>
        <dbReference type="Proteomes" id="UP000054324"/>
    </source>
</evidence>
<evidence type="ECO:0000256" key="1">
    <source>
        <dbReference type="SAM" id="MobiDB-lite"/>
    </source>
</evidence>
<dbReference type="CTD" id="20329447"/>
<feature type="region of interest" description="Disordered" evidence="1">
    <location>
        <begin position="291"/>
        <end position="314"/>
    </location>
</feature>
<feature type="region of interest" description="Disordered" evidence="1">
    <location>
        <begin position="198"/>
        <end position="233"/>
    </location>
</feature>
<dbReference type="AlphaFoldDB" id="A0A074Z0L6"/>
<evidence type="ECO:0000313" key="2">
    <source>
        <dbReference type="EMBL" id="KER20586.1"/>
    </source>
</evidence>
<sequence>RIQLLDESRFRNVCDTVLRQLYSAGSPFDANAEAVQTDYVDGLVDCFNDLAPLLTCTDRHAPCVCPFHEHVYTSVCRTLFELFCGTWYDCLQSRIQTLDTSQSGFPLLNRTARTCRLLIDSVLGRKSPLPVHLRRILHECDSFQQLRAYSSDSCEDLLYCFNTSCPSGCEISPPSSAPNSPTFSVVQPSFSPVPANLLGMPEARSPSDKTSTAPSCSTPDCTGDCSSVSSTSSSSSTAKRLRIKFANRLNAPTDTIAALAAGVRTSFMTSFKTLSAVGESKLTSSNLFIHSSTSPLATRSPSPSPDHNSAATSK</sequence>
<proteinExistence type="predicted"/>
<name>A0A074Z0L6_OPIVI</name>
<feature type="compositionally biased region" description="Polar residues" evidence="1">
    <location>
        <begin position="208"/>
        <end position="220"/>
    </location>
</feature>
<dbReference type="GeneID" id="20329447"/>
<keyword evidence="3" id="KW-1185">Reference proteome</keyword>
<organism evidence="2 3">
    <name type="scientific">Opisthorchis viverrini</name>
    <name type="common">Southeast Asian liver fluke</name>
    <dbReference type="NCBI Taxonomy" id="6198"/>
    <lineage>
        <taxon>Eukaryota</taxon>
        <taxon>Metazoa</taxon>
        <taxon>Spiralia</taxon>
        <taxon>Lophotrochozoa</taxon>
        <taxon>Platyhelminthes</taxon>
        <taxon>Trematoda</taxon>
        <taxon>Digenea</taxon>
        <taxon>Opisthorchiida</taxon>
        <taxon>Opisthorchiata</taxon>
        <taxon>Opisthorchiidae</taxon>
        <taxon>Opisthorchis</taxon>
    </lineage>
</organism>
<dbReference type="RefSeq" id="XP_009175657.1">
    <property type="nucleotide sequence ID" value="XM_009177393.1"/>
</dbReference>
<accession>A0A074Z0L6</accession>
<protein>
    <submittedName>
        <fullName evidence="2">Uncharacterized protein</fullName>
    </submittedName>
</protein>
<dbReference type="KEGG" id="ovi:T265_15282"/>
<feature type="non-terminal residue" evidence="2">
    <location>
        <position position="1"/>
    </location>
</feature>
<dbReference type="EMBL" id="KL597040">
    <property type="protein sequence ID" value="KER20586.1"/>
    <property type="molecule type" value="Genomic_DNA"/>
</dbReference>
<dbReference type="Proteomes" id="UP000054324">
    <property type="component" value="Unassembled WGS sequence"/>
</dbReference>
<gene>
    <name evidence="2" type="ORF">T265_15282</name>
</gene>